<evidence type="ECO:0000313" key="6">
    <source>
        <dbReference type="Proteomes" id="UP000655287"/>
    </source>
</evidence>
<accession>A0A919UX62</accession>
<sequence>MTDSVLIVGAGPTGLALAVHLALHDIPVRVIDAAPGPATTSRALGLQPRGVEVLERIGALGDLPRRSQSSLTMSYNDGPRTVLRLSVGQAVADQPKQALLISQAEVEGTLRERLAALGGTVEWDTRLVAAAQDAGHVTATVRTAGGEHHVQAHWLIGCDGAHSTVRKLAGIGFPGRRLLERLLMVDVQARWPFDRNGSTTWMEAGHMLSVTALPGDTWRVFTEPPADLPDRLSEQEITDRVLGEFHRRSGVALDTVTAVRWASEFRIHRRLADAYRRGRILLAGDAAHIQSPTGGQGQNTGLGDAENLAWKLVLVALGRADRRLLDTYEGERRPLARNVLRATSTAVEIMLPRTRFRRLVRDRVALPVLRVPAVQRRLWLAASQLGIGYRGGPLARDSRRWAPGLHPGDRMPDLACRRLDGTGTTLHAALGGRWAVLAGTPDLAARHATAAEALLGAGMVIALTPVEPDSSRTVLIRPDGHIGWRGRPAPDRLAAWLNTVLWPA</sequence>
<gene>
    <name evidence="5" type="ORF">Sru01_16730</name>
</gene>
<dbReference type="AlphaFoldDB" id="A0A919UX62"/>
<dbReference type="InterPro" id="IPR002938">
    <property type="entry name" value="FAD-bd"/>
</dbReference>
<name>A0A919UX62_9ACTN</name>
<proteinExistence type="predicted"/>
<dbReference type="Pfam" id="PF21274">
    <property type="entry name" value="Rng_hyd_C"/>
    <property type="match status" value="1"/>
</dbReference>
<dbReference type="PANTHER" id="PTHR43004:SF19">
    <property type="entry name" value="BINDING MONOOXYGENASE, PUTATIVE (JCVI)-RELATED"/>
    <property type="match status" value="1"/>
</dbReference>
<protein>
    <submittedName>
        <fullName evidence="5">Oxygenase</fullName>
    </submittedName>
</protein>
<dbReference type="EMBL" id="BOOU01000024">
    <property type="protein sequence ID" value="GII76691.1"/>
    <property type="molecule type" value="Genomic_DNA"/>
</dbReference>
<keyword evidence="6" id="KW-1185">Reference proteome</keyword>
<evidence type="ECO:0000259" key="4">
    <source>
        <dbReference type="Pfam" id="PF01494"/>
    </source>
</evidence>
<dbReference type="GO" id="GO:0016709">
    <property type="term" value="F:oxidoreductase activity, acting on paired donors, with incorporation or reduction of molecular oxygen, NAD(P)H as one donor, and incorporation of one atom of oxygen"/>
    <property type="evidence" value="ECO:0007669"/>
    <property type="project" value="UniProtKB-ARBA"/>
</dbReference>
<comment type="caution">
    <text evidence="5">The sequence shown here is derived from an EMBL/GenBank/DDBJ whole genome shotgun (WGS) entry which is preliminary data.</text>
</comment>
<dbReference type="InterPro" id="IPR050641">
    <property type="entry name" value="RIFMO-like"/>
</dbReference>
<organism evidence="5 6">
    <name type="scientific">Sphaerisporangium rufum</name>
    <dbReference type="NCBI Taxonomy" id="1381558"/>
    <lineage>
        <taxon>Bacteria</taxon>
        <taxon>Bacillati</taxon>
        <taxon>Actinomycetota</taxon>
        <taxon>Actinomycetes</taxon>
        <taxon>Streptosporangiales</taxon>
        <taxon>Streptosporangiaceae</taxon>
        <taxon>Sphaerisporangium</taxon>
    </lineage>
</organism>
<evidence type="ECO:0000313" key="5">
    <source>
        <dbReference type="EMBL" id="GII76691.1"/>
    </source>
</evidence>
<evidence type="ECO:0000256" key="3">
    <source>
        <dbReference type="ARBA" id="ARBA00022827"/>
    </source>
</evidence>
<dbReference type="Gene3D" id="3.50.50.60">
    <property type="entry name" value="FAD/NAD(P)-binding domain"/>
    <property type="match status" value="1"/>
</dbReference>
<keyword evidence="2" id="KW-0285">Flavoprotein</keyword>
<dbReference type="SUPFAM" id="SSF51905">
    <property type="entry name" value="FAD/NAD(P)-binding domain"/>
    <property type="match status" value="1"/>
</dbReference>
<dbReference type="GO" id="GO:0071949">
    <property type="term" value="F:FAD binding"/>
    <property type="evidence" value="ECO:0007669"/>
    <property type="project" value="InterPro"/>
</dbReference>
<dbReference type="InterPro" id="IPR036188">
    <property type="entry name" value="FAD/NAD-bd_sf"/>
</dbReference>
<dbReference type="Gene3D" id="3.40.30.120">
    <property type="match status" value="1"/>
</dbReference>
<feature type="domain" description="FAD-binding" evidence="4">
    <location>
        <begin position="4"/>
        <end position="342"/>
    </location>
</feature>
<evidence type="ECO:0000256" key="1">
    <source>
        <dbReference type="ARBA" id="ARBA00001974"/>
    </source>
</evidence>
<dbReference type="RefSeq" id="WP_203983303.1">
    <property type="nucleotide sequence ID" value="NZ_BOOU01000024.1"/>
</dbReference>
<dbReference type="Gene3D" id="3.30.70.2450">
    <property type="match status" value="1"/>
</dbReference>
<dbReference type="Pfam" id="PF01494">
    <property type="entry name" value="FAD_binding_3"/>
    <property type="match status" value="1"/>
</dbReference>
<keyword evidence="3" id="KW-0274">FAD</keyword>
<dbReference type="Proteomes" id="UP000655287">
    <property type="component" value="Unassembled WGS sequence"/>
</dbReference>
<dbReference type="PRINTS" id="PR00420">
    <property type="entry name" value="RNGMNOXGNASE"/>
</dbReference>
<evidence type="ECO:0000256" key="2">
    <source>
        <dbReference type="ARBA" id="ARBA00022630"/>
    </source>
</evidence>
<reference evidence="5" key="1">
    <citation type="submission" date="2021-01" db="EMBL/GenBank/DDBJ databases">
        <title>Whole genome shotgun sequence of Sphaerisporangium rufum NBRC 109079.</title>
        <authorList>
            <person name="Komaki H."/>
            <person name="Tamura T."/>
        </authorList>
    </citation>
    <scope>NUCLEOTIDE SEQUENCE</scope>
    <source>
        <strain evidence="5">NBRC 109079</strain>
    </source>
</reference>
<comment type="cofactor">
    <cofactor evidence="1">
        <name>FAD</name>
        <dbReference type="ChEBI" id="CHEBI:57692"/>
    </cofactor>
</comment>
<dbReference type="PANTHER" id="PTHR43004">
    <property type="entry name" value="TRK SYSTEM POTASSIUM UPTAKE PROTEIN"/>
    <property type="match status" value="1"/>
</dbReference>